<dbReference type="PANTHER" id="PTHR43030">
    <property type="entry name" value="PHOSPHOENOLPYRUVATE SYNTHASE"/>
    <property type="match status" value="1"/>
</dbReference>
<evidence type="ECO:0000256" key="8">
    <source>
        <dbReference type="ARBA" id="ARBA00022842"/>
    </source>
</evidence>
<evidence type="ECO:0000256" key="1">
    <source>
        <dbReference type="ARBA" id="ARBA00001946"/>
    </source>
</evidence>
<name>A0A8S2SPU5_9BILA</name>
<evidence type="ECO:0000259" key="9">
    <source>
        <dbReference type="Pfam" id="PF01326"/>
    </source>
</evidence>
<dbReference type="PANTHER" id="PTHR43030:SF1">
    <property type="entry name" value="PHOSPHOENOLPYRUVATE SYNTHASE"/>
    <property type="match status" value="1"/>
</dbReference>
<dbReference type="Pfam" id="PF01326">
    <property type="entry name" value="PPDK_N"/>
    <property type="match status" value="1"/>
</dbReference>
<dbReference type="Proteomes" id="UP000676336">
    <property type="component" value="Unassembled WGS sequence"/>
</dbReference>
<keyword evidence="6" id="KW-0418">Kinase</keyword>
<keyword evidence="4" id="KW-0479">Metal-binding</keyword>
<comment type="similarity">
    <text evidence="2">Belongs to the PEP-utilizing enzyme family.</text>
</comment>
<evidence type="ECO:0000256" key="7">
    <source>
        <dbReference type="ARBA" id="ARBA00022840"/>
    </source>
</evidence>
<dbReference type="GO" id="GO:0005524">
    <property type="term" value="F:ATP binding"/>
    <property type="evidence" value="ECO:0007669"/>
    <property type="project" value="UniProtKB-KW"/>
</dbReference>
<comment type="cofactor">
    <cofactor evidence="1">
        <name>Mg(2+)</name>
        <dbReference type="ChEBI" id="CHEBI:18420"/>
    </cofactor>
</comment>
<organism evidence="10 11">
    <name type="scientific">Rotaria magnacalcarata</name>
    <dbReference type="NCBI Taxonomy" id="392030"/>
    <lineage>
        <taxon>Eukaryota</taxon>
        <taxon>Metazoa</taxon>
        <taxon>Spiralia</taxon>
        <taxon>Gnathifera</taxon>
        <taxon>Rotifera</taxon>
        <taxon>Eurotatoria</taxon>
        <taxon>Bdelloidea</taxon>
        <taxon>Philodinida</taxon>
        <taxon>Philodinidae</taxon>
        <taxon>Rotaria</taxon>
    </lineage>
</organism>
<evidence type="ECO:0000256" key="5">
    <source>
        <dbReference type="ARBA" id="ARBA00022741"/>
    </source>
</evidence>
<evidence type="ECO:0000256" key="2">
    <source>
        <dbReference type="ARBA" id="ARBA00007837"/>
    </source>
</evidence>
<keyword evidence="5" id="KW-0547">Nucleotide-binding</keyword>
<keyword evidence="7" id="KW-0067">ATP-binding</keyword>
<feature type="non-terminal residue" evidence="10">
    <location>
        <position position="108"/>
    </location>
</feature>
<evidence type="ECO:0000313" key="11">
    <source>
        <dbReference type="Proteomes" id="UP000676336"/>
    </source>
</evidence>
<comment type="caution">
    <text evidence="10">The sequence shown here is derived from an EMBL/GenBank/DDBJ whole genome shotgun (WGS) entry which is preliminary data.</text>
</comment>
<protein>
    <recommendedName>
        <fullName evidence="9">Pyruvate phosphate dikinase AMP/ATP-binding domain-containing protein</fullName>
    </recommendedName>
</protein>
<proteinExistence type="inferred from homology"/>
<feature type="domain" description="Pyruvate phosphate dikinase AMP/ATP-binding" evidence="9">
    <location>
        <begin position="1"/>
        <end position="108"/>
    </location>
</feature>
<evidence type="ECO:0000313" key="10">
    <source>
        <dbReference type="EMBL" id="CAF4213841.1"/>
    </source>
</evidence>
<keyword evidence="3" id="KW-0808">Transferase</keyword>
<sequence length="108" mass="11849">MIFSEVSGVAFTANPITGLRNEVVIDSTYGLGEALVSGLVTPDHYEILIDRNENVEIRLKKIGEKSIRIIGKSDGGTETLETIDNDKKVEALSDEYIIELAKLAKQVE</sequence>
<dbReference type="SUPFAM" id="SSF56059">
    <property type="entry name" value="Glutathione synthetase ATP-binding domain-like"/>
    <property type="match status" value="1"/>
</dbReference>
<evidence type="ECO:0000256" key="3">
    <source>
        <dbReference type="ARBA" id="ARBA00022679"/>
    </source>
</evidence>
<dbReference type="EMBL" id="CAJOBI010020612">
    <property type="protein sequence ID" value="CAF4213841.1"/>
    <property type="molecule type" value="Genomic_DNA"/>
</dbReference>
<gene>
    <name evidence="10" type="ORF">SMN809_LOCUS22435</name>
</gene>
<evidence type="ECO:0000256" key="6">
    <source>
        <dbReference type="ARBA" id="ARBA00022777"/>
    </source>
</evidence>
<dbReference type="InterPro" id="IPR002192">
    <property type="entry name" value="PPDK_AMP/ATP-bd"/>
</dbReference>
<dbReference type="Gene3D" id="3.30.470.20">
    <property type="entry name" value="ATP-grasp fold, B domain"/>
    <property type="match status" value="1"/>
</dbReference>
<dbReference type="GO" id="GO:0046872">
    <property type="term" value="F:metal ion binding"/>
    <property type="evidence" value="ECO:0007669"/>
    <property type="project" value="UniProtKB-KW"/>
</dbReference>
<evidence type="ECO:0000256" key="4">
    <source>
        <dbReference type="ARBA" id="ARBA00022723"/>
    </source>
</evidence>
<dbReference type="InterPro" id="IPR006319">
    <property type="entry name" value="PEP_synth"/>
</dbReference>
<dbReference type="AlphaFoldDB" id="A0A8S2SPU5"/>
<reference evidence="10" key="1">
    <citation type="submission" date="2021-02" db="EMBL/GenBank/DDBJ databases">
        <authorList>
            <person name="Nowell W R."/>
        </authorList>
    </citation>
    <scope>NUCLEOTIDE SEQUENCE</scope>
</reference>
<accession>A0A8S2SPU5</accession>
<keyword evidence="8" id="KW-0460">Magnesium</keyword>
<dbReference type="GO" id="GO:0008986">
    <property type="term" value="F:pyruvate, water dikinase activity"/>
    <property type="evidence" value="ECO:0007669"/>
    <property type="project" value="InterPro"/>
</dbReference>